<dbReference type="PROSITE" id="PS51054">
    <property type="entry name" value="ORANGE"/>
    <property type="match status" value="1"/>
</dbReference>
<feature type="region of interest" description="Disordered" evidence="6">
    <location>
        <begin position="311"/>
        <end position="333"/>
    </location>
</feature>
<evidence type="ECO:0000313" key="10">
    <source>
        <dbReference type="EMBL" id="EGI58289.1"/>
    </source>
</evidence>
<dbReference type="GO" id="GO:0046983">
    <property type="term" value="F:protein dimerization activity"/>
    <property type="evidence" value="ECO:0007669"/>
    <property type="project" value="InterPro"/>
</dbReference>
<sequence length="358" mass="39768">MSVLTFPMPHDEYFTVVSDVMSCIKQQRPLNKMGRHAIVENLFMLYIDYAASIALLSFAVPTFLSGFMSFPPAMMSYDYPHPVSRTYQYKKITKPLLERKRRARINRCLDELKDLMVDALETEGENISKLEKADILELTVRHLQKLQASRPSGLSVTIASGDEISAESRWQSGFGHCAAEAYRFLSSLPGEAAERLARHLAAGLQTGQTNSPSKANLLSPTLANLDRIANVVVPCPVGTSGEIDSAILSTNTSPIRSTPYTDKTVAGIHDAGASTTASSTPRCRTSVSLVNDDEKLTVNYSAKLRSLRDRRPPMTTTTTTTITTTRNKTNDPHNINVDDDEEIDVERVDDRDPMWRPW</sequence>
<dbReference type="PANTHER" id="PTHR10985">
    <property type="entry name" value="BASIC HELIX-LOOP-HELIX TRANSCRIPTION FACTOR, HES-RELATED"/>
    <property type="match status" value="1"/>
</dbReference>
<dbReference type="InterPro" id="IPR003650">
    <property type="entry name" value="Orange_dom"/>
</dbReference>
<keyword evidence="7" id="KW-0812">Transmembrane</keyword>
<feature type="domain" description="Orange" evidence="9">
    <location>
        <begin position="170"/>
        <end position="200"/>
    </location>
</feature>
<dbReference type="InParanoid" id="F4X5J9"/>
<dbReference type="Pfam" id="PF07527">
    <property type="entry name" value="Hairy_orange"/>
    <property type="match status" value="1"/>
</dbReference>
<dbReference type="OrthoDB" id="6085656at2759"/>
<feature type="domain" description="BHLH" evidence="8">
    <location>
        <begin position="89"/>
        <end position="146"/>
    </location>
</feature>
<dbReference type="PROSITE" id="PS50888">
    <property type="entry name" value="BHLH"/>
    <property type="match status" value="1"/>
</dbReference>
<keyword evidence="2" id="KW-0805">Transcription regulation</keyword>
<protein>
    <submittedName>
        <fullName evidence="10">Enhancer of split mgamma protein</fullName>
    </submittedName>
</protein>
<keyword evidence="11" id="KW-1185">Reference proteome</keyword>
<dbReference type="SUPFAM" id="SSF158457">
    <property type="entry name" value="Orange domain-like"/>
    <property type="match status" value="1"/>
</dbReference>
<dbReference type="AlphaFoldDB" id="F4X5J9"/>
<dbReference type="Pfam" id="PF00010">
    <property type="entry name" value="HLH"/>
    <property type="match status" value="1"/>
</dbReference>
<keyword evidence="3" id="KW-0238">DNA-binding</keyword>
<gene>
    <name evidence="10" type="ORF">G5I_13633</name>
</gene>
<proteinExistence type="predicted"/>
<keyword evidence="4" id="KW-0804">Transcription</keyword>
<organism evidence="11">
    <name type="scientific">Acromyrmex echinatior</name>
    <name type="common">Panamanian leafcutter ant</name>
    <name type="synonym">Acromyrmex octospinosus echinatior</name>
    <dbReference type="NCBI Taxonomy" id="103372"/>
    <lineage>
        <taxon>Eukaryota</taxon>
        <taxon>Metazoa</taxon>
        <taxon>Ecdysozoa</taxon>
        <taxon>Arthropoda</taxon>
        <taxon>Hexapoda</taxon>
        <taxon>Insecta</taxon>
        <taxon>Pterygota</taxon>
        <taxon>Neoptera</taxon>
        <taxon>Endopterygota</taxon>
        <taxon>Hymenoptera</taxon>
        <taxon>Apocrita</taxon>
        <taxon>Aculeata</taxon>
        <taxon>Formicoidea</taxon>
        <taxon>Formicidae</taxon>
        <taxon>Myrmicinae</taxon>
        <taxon>Acromyrmex</taxon>
    </lineage>
</organism>
<evidence type="ECO:0000256" key="5">
    <source>
        <dbReference type="ARBA" id="ARBA00023242"/>
    </source>
</evidence>
<feature type="compositionally biased region" description="Low complexity" evidence="6">
    <location>
        <begin position="315"/>
        <end position="325"/>
    </location>
</feature>
<dbReference type="GO" id="GO:0003677">
    <property type="term" value="F:DNA binding"/>
    <property type="evidence" value="ECO:0007669"/>
    <property type="project" value="UniProtKB-KW"/>
</dbReference>
<evidence type="ECO:0000256" key="2">
    <source>
        <dbReference type="ARBA" id="ARBA00023015"/>
    </source>
</evidence>
<evidence type="ECO:0000259" key="8">
    <source>
        <dbReference type="PROSITE" id="PS50888"/>
    </source>
</evidence>
<keyword evidence="5" id="KW-0539">Nucleus</keyword>
<dbReference type="EMBL" id="GL888719">
    <property type="protein sequence ID" value="EGI58289.1"/>
    <property type="molecule type" value="Genomic_DNA"/>
</dbReference>
<reference evidence="10" key="1">
    <citation type="submission" date="2011-02" db="EMBL/GenBank/DDBJ databases">
        <title>The genome of the leaf-cutting ant Acromyrmex echinatior suggests key adaptations to social evolution and fungus farming.</title>
        <authorList>
            <person name="Nygaard S."/>
            <person name="Zhang G."/>
        </authorList>
    </citation>
    <scope>NUCLEOTIDE SEQUENCE</scope>
</reference>
<keyword evidence="7" id="KW-1133">Transmembrane helix</keyword>
<name>F4X5J9_ACREC</name>
<dbReference type="SUPFAM" id="SSF47459">
    <property type="entry name" value="HLH, helix-loop-helix DNA-binding domain"/>
    <property type="match status" value="1"/>
</dbReference>
<dbReference type="GO" id="GO:0005634">
    <property type="term" value="C:nucleus"/>
    <property type="evidence" value="ECO:0007669"/>
    <property type="project" value="UniProtKB-SubCell"/>
</dbReference>
<dbReference type="InterPro" id="IPR050370">
    <property type="entry name" value="HES_HEY"/>
</dbReference>
<evidence type="ECO:0000256" key="4">
    <source>
        <dbReference type="ARBA" id="ARBA00023163"/>
    </source>
</evidence>
<feature type="transmembrane region" description="Helical" evidence="7">
    <location>
        <begin position="49"/>
        <end position="70"/>
    </location>
</feature>
<dbReference type="CDD" id="cd19741">
    <property type="entry name" value="bHLH-O_ESMB_like"/>
    <property type="match status" value="1"/>
</dbReference>
<comment type="subcellular location">
    <subcellularLocation>
        <location evidence="1">Nucleus</location>
    </subcellularLocation>
</comment>
<dbReference type="eggNOG" id="KOG4304">
    <property type="taxonomic scope" value="Eukaryota"/>
</dbReference>
<dbReference type="InterPro" id="IPR036638">
    <property type="entry name" value="HLH_DNA-bd_sf"/>
</dbReference>
<evidence type="ECO:0000313" key="11">
    <source>
        <dbReference type="Proteomes" id="UP000007755"/>
    </source>
</evidence>
<evidence type="ECO:0000259" key="9">
    <source>
        <dbReference type="PROSITE" id="PS51054"/>
    </source>
</evidence>
<dbReference type="InterPro" id="IPR011598">
    <property type="entry name" value="bHLH_dom"/>
</dbReference>
<accession>F4X5J9</accession>
<dbReference type="Proteomes" id="UP000007755">
    <property type="component" value="Unassembled WGS sequence"/>
</dbReference>
<evidence type="ECO:0000256" key="1">
    <source>
        <dbReference type="ARBA" id="ARBA00004123"/>
    </source>
</evidence>
<dbReference type="GO" id="GO:0006355">
    <property type="term" value="P:regulation of DNA-templated transcription"/>
    <property type="evidence" value="ECO:0007669"/>
    <property type="project" value="InterPro"/>
</dbReference>
<evidence type="ECO:0000256" key="7">
    <source>
        <dbReference type="SAM" id="Phobius"/>
    </source>
</evidence>
<dbReference type="Gene3D" id="4.10.280.10">
    <property type="entry name" value="Helix-loop-helix DNA-binding domain"/>
    <property type="match status" value="1"/>
</dbReference>
<dbReference type="FunFam" id="4.10.280.10:FF:000072">
    <property type="entry name" value="enhancer of split mgamma protein-like"/>
    <property type="match status" value="1"/>
</dbReference>
<evidence type="ECO:0000256" key="6">
    <source>
        <dbReference type="SAM" id="MobiDB-lite"/>
    </source>
</evidence>
<dbReference type="SMART" id="SM00353">
    <property type="entry name" value="HLH"/>
    <property type="match status" value="1"/>
</dbReference>
<keyword evidence="7" id="KW-0472">Membrane</keyword>
<evidence type="ECO:0000256" key="3">
    <source>
        <dbReference type="ARBA" id="ARBA00023125"/>
    </source>
</evidence>